<dbReference type="InterPro" id="IPR007791">
    <property type="entry name" value="DjlA_N"/>
</dbReference>
<gene>
    <name evidence="2" type="ORF">F1189_09085</name>
</gene>
<dbReference type="OrthoDB" id="7304139at2"/>
<protein>
    <submittedName>
        <fullName evidence="2">TerB family tellurite resistance protein</fullName>
    </submittedName>
</protein>
<keyword evidence="3" id="KW-1185">Reference proteome</keyword>
<dbReference type="Proteomes" id="UP000325255">
    <property type="component" value="Unassembled WGS sequence"/>
</dbReference>
<dbReference type="SUPFAM" id="SSF158682">
    <property type="entry name" value="TerB-like"/>
    <property type="match status" value="1"/>
</dbReference>
<accession>A0A5M6IZ09</accession>
<evidence type="ECO:0000313" key="2">
    <source>
        <dbReference type="EMBL" id="KAA5612598.1"/>
    </source>
</evidence>
<comment type="caution">
    <text evidence="2">The sequence shown here is derived from an EMBL/GenBank/DDBJ whole genome shotgun (WGS) entry which is preliminary data.</text>
</comment>
<name>A0A5M6IZ09_9PROT</name>
<organism evidence="2 3">
    <name type="scientific">Rhodovastum atsumiense</name>
    <dbReference type="NCBI Taxonomy" id="504468"/>
    <lineage>
        <taxon>Bacteria</taxon>
        <taxon>Pseudomonadati</taxon>
        <taxon>Pseudomonadota</taxon>
        <taxon>Alphaproteobacteria</taxon>
        <taxon>Acetobacterales</taxon>
        <taxon>Acetobacteraceae</taxon>
        <taxon>Rhodovastum</taxon>
    </lineage>
</organism>
<evidence type="ECO:0000313" key="3">
    <source>
        <dbReference type="Proteomes" id="UP000325255"/>
    </source>
</evidence>
<dbReference type="CDD" id="cd07177">
    <property type="entry name" value="terB_like"/>
    <property type="match status" value="1"/>
</dbReference>
<proteinExistence type="predicted"/>
<evidence type="ECO:0000259" key="1">
    <source>
        <dbReference type="Pfam" id="PF05099"/>
    </source>
</evidence>
<dbReference type="EMBL" id="VWPK01000011">
    <property type="protein sequence ID" value="KAA5612598.1"/>
    <property type="molecule type" value="Genomic_DNA"/>
</dbReference>
<dbReference type="Gene3D" id="1.10.3680.10">
    <property type="entry name" value="TerB-like"/>
    <property type="match status" value="1"/>
</dbReference>
<dbReference type="Pfam" id="PF05099">
    <property type="entry name" value="TerB"/>
    <property type="match status" value="1"/>
</dbReference>
<dbReference type="AlphaFoldDB" id="A0A5M6IZ09"/>
<reference evidence="2 3" key="1">
    <citation type="submission" date="2019-09" db="EMBL/GenBank/DDBJ databases">
        <title>Genome sequence of Rhodovastum atsumiense, a diverse member of the Acetobacteraceae family of non-sulfur purple photosynthetic bacteria.</title>
        <authorList>
            <person name="Meyer T."/>
            <person name="Kyndt J."/>
        </authorList>
    </citation>
    <scope>NUCLEOTIDE SEQUENCE [LARGE SCALE GENOMIC DNA]</scope>
    <source>
        <strain evidence="2 3">DSM 21279</strain>
    </source>
</reference>
<dbReference type="InterPro" id="IPR029024">
    <property type="entry name" value="TerB-like"/>
</dbReference>
<feature type="domain" description="Co-chaperone DjlA N-terminal" evidence="1">
    <location>
        <begin position="23"/>
        <end position="122"/>
    </location>
</feature>
<sequence>MFGMFRSQSAQLDLTPRNCLVISLIYCMGADGEIDPEEVGHLTSVLGRGASRDQLDACLRYVRVTQPAQFLATVAPQLRPDQKLCILLNMIDSAMSDGDAEPGEQRLIIDFAQAFGLAEAEIEPHFRTLARKNDRSVLDR</sequence>